<dbReference type="OrthoDB" id="2065219at2"/>
<proteinExistence type="predicted"/>
<dbReference type="EMBL" id="QVLX01000015">
    <property type="protein sequence ID" value="RGE84502.1"/>
    <property type="molecule type" value="Genomic_DNA"/>
</dbReference>
<keyword evidence="2" id="KW-1185">Reference proteome</keyword>
<organism evidence="1 2">
    <name type="scientific">Sellimonas intestinalis</name>
    <dbReference type="NCBI Taxonomy" id="1653434"/>
    <lineage>
        <taxon>Bacteria</taxon>
        <taxon>Bacillati</taxon>
        <taxon>Bacillota</taxon>
        <taxon>Clostridia</taxon>
        <taxon>Lachnospirales</taxon>
        <taxon>Lachnospiraceae</taxon>
        <taxon>Sellimonas</taxon>
    </lineage>
</organism>
<evidence type="ECO:0000313" key="1">
    <source>
        <dbReference type="EMBL" id="RGE84502.1"/>
    </source>
</evidence>
<sequence length="115" mass="13815">MRKIKEQAQEYFSRIPDGHRNAIQRPWDRVVDRTLRAMIEKANNNGDCIINVGDGIYRPVPWDPVDEKEFHEYLNKEDSRANAIQLKRLCMQKTFEGWKNNATYFEHKRETEKFE</sequence>
<dbReference type="RefSeq" id="WP_117493871.1">
    <property type="nucleotide sequence ID" value="NZ_CAUAFM010000003.1"/>
</dbReference>
<accession>A0A3E3JY60</accession>
<comment type="caution">
    <text evidence="1">The sequence shown here is derived from an EMBL/GenBank/DDBJ whole genome shotgun (WGS) entry which is preliminary data.</text>
</comment>
<protein>
    <submittedName>
        <fullName evidence="1">Uncharacterized protein</fullName>
    </submittedName>
</protein>
<evidence type="ECO:0000313" key="2">
    <source>
        <dbReference type="Proteomes" id="UP000261080"/>
    </source>
</evidence>
<gene>
    <name evidence="1" type="ORF">DW016_15220</name>
</gene>
<dbReference type="Proteomes" id="UP000261080">
    <property type="component" value="Unassembled WGS sequence"/>
</dbReference>
<reference evidence="1 2" key="1">
    <citation type="submission" date="2018-08" db="EMBL/GenBank/DDBJ databases">
        <title>A genome reference for cultivated species of the human gut microbiota.</title>
        <authorList>
            <person name="Zou Y."/>
            <person name="Xue W."/>
            <person name="Luo G."/>
        </authorList>
    </citation>
    <scope>NUCLEOTIDE SEQUENCE [LARGE SCALE GENOMIC DNA]</scope>
    <source>
        <strain evidence="1 2">AF37-2AT</strain>
    </source>
</reference>
<dbReference type="AlphaFoldDB" id="A0A3E3JY60"/>
<name>A0A3E3JY60_9FIRM</name>